<protein>
    <submittedName>
        <fullName evidence="3">Uncharacterized protein</fullName>
    </submittedName>
</protein>
<evidence type="ECO:0000313" key="3">
    <source>
        <dbReference type="EMBL" id="QYJ68839.1"/>
    </source>
</evidence>
<evidence type="ECO:0000256" key="1">
    <source>
        <dbReference type="SAM" id="Phobius"/>
    </source>
</evidence>
<name>A0ABX8V7L4_9FLAO</name>
<keyword evidence="2" id="KW-0732">Signal</keyword>
<keyword evidence="4" id="KW-1185">Reference proteome</keyword>
<keyword evidence="1" id="KW-1133">Transmembrane helix</keyword>
<sequence>MKTPPTKKVLFMLLLFIATGLSTVSAQPDFGDDVDDEPAASISDYAGLTLALGAVAGYYLLSKKSRLNKA</sequence>
<dbReference type="Proteomes" id="UP000825381">
    <property type="component" value="Chromosome"/>
</dbReference>
<reference evidence="3 4" key="1">
    <citation type="submission" date="2021-07" db="EMBL/GenBank/DDBJ databases">
        <title>Flavobacterium WSW3-B6 sp.nov, isolated from seaweed.</title>
        <authorList>
            <person name="Muhammad N."/>
            <person name="Ho H."/>
            <person name="Lee Y.-J."/>
            <person name="Nguyen T."/>
            <person name="Ho J."/>
            <person name="Kim S.-G."/>
        </authorList>
    </citation>
    <scope>NUCLEOTIDE SEQUENCE [LARGE SCALE GENOMIC DNA]</scope>
    <source>
        <strain evidence="3 4">WSW3-B6</strain>
    </source>
</reference>
<accession>A0ABX8V7L4</accession>
<organism evidence="3 4">
    <name type="scientific">Flavobacterium litorale</name>
    <dbReference type="NCBI Taxonomy" id="2856519"/>
    <lineage>
        <taxon>Bacteria</taxon>
        <taxon>Pseudomonadati</taxon>
        <taxon>Bacteroidota</taxon>
        <taxon>Flavobacteriia</taxon>
        <taxon>Flavobacteriales</taxon>
        <taxon>Flavobacteriaceae</taxon>
        <taxon>Flavobacterium</taxon>
    </lineage>
</organism>
<feature type="chain" id="PRO_5045541494" evidence="2">
    <location>
        <begin position="27"/>
        <end position="70"/>
    </location>
</feature>
<dbReference type="EMBL" id="CP080429">
    <property type="protein sequence ID" value="QYJ68839.1"/>
    <property type="molecule type" value="Genomic_DNA"/>
</dbReference>
<dbReference type="RefSeq" id="WP_220641178.1">
    <property type="nucleotide sequence ID" value="NZ_CP080429.1"/>
</dbReference>
<gene>
    <name evidence="3" type="ORF">K1I41_02865</name>
</gene>
<evidence type="ECO:0000256" key="2">
    <source>
        <dbReference type="SAM" id="SignalP"/>
    </source>
</evidence>
<feature type="signal peptide" evidence="2">
    <location>
        <begin position="1"/>
        <end position="26"/>
    </location>
</feature>
<feature type="transmembrane region" description="Helical" evidence="1">
    <location>
        <begin position="42"/>
        <end position="61"/>
    </location>
</feature>
<keyword evidence="1" id="KW-0472">Membrane</keyword>
<keyword evidence="1" id="KW-0812">Transmembrane</keyword>
<evidence type="ECO:0000313" key="4">
    <source>
        <dbReference type="Proteomes" id="UP000825381"/>
    </source>
</evidence>
<proteinExistence type="predicted"/>